<dbReference type="KEGG" id="theu:HPC62_12365"/>
<keyword evidence="3" id="KW-1185">Reference proteome</keyword>
<gene>
    <name evidence="2" type="ORF">HPC62_12365</name>
</gene>
<dbReference type="AlphaFoldDB" id="A0A6M8B754"/>
<dbReference type="Gene3D" id="1.10.287.110">
    <property type="entry name" value="DnaJ domain"/>
    <property type="match status" value="1"/>
</dbReference>
<dbReference type="CDD" id="cd06257">
    <property type="entry name" value="DnaJ"/>
    <property type="match status" value="1"/>
</dbReference>
<evidence type="ECO:0000313" key="3">
    <source>
        <dbReference type="Proteomes" id="UP000505210"/>
    </source>
</evidence>
<proteinExistence type="predicted"/>
<dbReference type="Proteomes" id="UP000505210">
    <property type="component" value="Chromosome"/>
</dbReference>
<dbReference type="SUPFAM" id="SSF46565">
    <property type="entry name" value="Chaperone J-domain"/>
    <property type="match status" value="1"/>
</dbReference>
<sequence length="190" mass="21429">MSSNKITARIESEIQRLSSEHGYSDSILREFALFVLTKESAKSKSAAKPKPPKVKKLTVTQVKQAIYDHFGVKDTKELKKSGAFQLATSSMGNISLSKKDDWEQLYRKLIGILPGEENESGYGCVNGINIFKYDMPWKAFGLDPKVNSTEDVKAAYRDLSKIYHPDNSETGNAEIFDRLTVFYKSLTEKF</sequence>
<evidence type="ECO:0000313" key="2">
    <source>
        <dbReference type="EMBL" id="QKD82874.1"/>
    </source>
</evidence>
<dbReference type="RefSeq" id="WP_172356071.1">
    <property type="nucleotide sequence ID" value="NZ_CP053661.1"/>
</dbReference>
<dbReference type="PROSITE" id="PS50076">
    <property type="entry name" value="DNAJ_2"/>
    <property type="match status" value="1"/>
</dbReference>
<dbReference type="InterPro" id="IPR036869">
    <property type="entry name" value="J_dom_sf"/>
</dbReference>
<dbReference type="InterPro" id="IPR001623">
    <property type="entry name" value="DnaJ_domain"/>
</dbReference>
<organism evidence="2 3">
    <name type="scientific">Thermoleptolyngbya sichuanensis A183</name>
    <dbReference type="NCBI Taxonomy" id="2737172"/>
    <lineage>
        <taxon>Bacteria</taxon>
        <taxon>Bacillati</taxon>
        <taxon>Cyanobacteriota</taxon>
        <taxon>Cyanophyceae</taxon>
        <taxon>Oculatellales</taxon>
        <taxon>Oculatellaceae</taxon>
        <taxon>Thermoleptolyngbya</taxon>
        <taxon>Thermoleptolyngbya sichuanensis</taxon>
    </lineage>
</organism>
<protein>
    <submittedName>
        <fullName evidence="2">Molecular chaperone DnaJ</fullName>
    </submittedName>
</protein>
<dbReference type="EMBL" id="CP053661">
    <property type="protein sequence ID" value="QKD82874.1"/>
    <property type="molecule type" value="Genomic_DNA"/>
</dbReference>
<feature type="domain" description="J" evidence="1">
    <location>
        <begin position="135"/>
        <end position="190"/>
    </location>
</feature>
<accession>A0A6M8B754</accession>
<evidence type="ECO:0000259" key="1">
    <source>
        <dbReference type="PROSITE" id="PS50076"/>
    </source>
</evidence>
<reference evidence="2 3" key="1">
    <citation type="submission" date="2020-05" db="EMBL/GenBank/DDBJ databases">
        <title>Complete genome sequence of of a novel Thermoleptolyngbya strain isolated from hot springs of Ganzi, Sichuan China.</title>
        <authorList>
            <person name="Tang J."/>
            <person name="Daroch M."/>
            <person name="Li L."/>
            <person name="Waleron K."/>
            <person name="Waleron M."/>
            <person name="Waleron M."/>
        </authorList>
    </citation>
    <scope>NUCLEOTIDE SEQUENCE [LARGE SCALE GENOMIC DNA]</scope>
    <source>
        <strain evidence="2 3">PKUAC-SCTA183</strain>
    </source>
</reference>
<dbReference type="Pfam" id="PF00226">
    <property type="entry name" value="DnaJ"/>
    <property type="match status" value="1"/>
</dbReference>
<name>A0A6M8B754_9CYAN</name>